<organism evidence="2 3">
    <name type="scientific">Candidatus Vogelbacteria bacterium RIFOXYD1_FULL_44_32</name>
    <dbReference type="NCBI Taxonomy" id="1802438"/>
    <lineage>
        <taxon>Bacteria</taxon>
        <taxon>Candidatus Vogeliibacteriota</taxon>
    </lineage>
</organism>
<feature type="signal peptide" evidence="1">
    <location>
        <begin position="1"/>
        <end position="27"/>
    </location>
</feature>
<name>A0A1G2QDT3_9BACT</name>
<dbReference type="STRING" id="1802438.A2571_00030"/>
<feature type="chain" id="PRO_5009584079" evidence="1">
    <location>
        <begin position="28"/>
        <end position="810"/>
    </location>
</feature>
<evidence type="ECO:0000313" key="2">
    <source>
        <dbReference type="EMBL" id="OHA58765.1"/>
    </source>
</evidence>
<keyword evidence="1" id="KW-0732">Signal</keyword>
<evidence type="ECO:0000256" key="1">
    <source>
        <dbReference type="SAM" id="SignalP"/>
    </source>
</evidence>
<dbReference type="AlphaFoldDB" id="A0A1G2QDT3"/>
<accession>A0A1G2QDT3</accession>
<protein>
    <submittedName>
        <fullName evidence="2">Uncharacterized protein</fullName>
    </submittedName>
</protein>
<dbReference type="EMBL" id="MHTJ01000002">
    <property type="protein sequence ID" value="OHA58765.1"/>
    <property type="molecule type" value="Genomic_DNA"/>
</dbReference>
<proteinExistence type="predicted"/>
<comment type="caution">
    <text evidence="2">The sequence shown here is derived from an EMBL/GenBank/DDBJ whole genome shotgun (WGS) entry which is preliminary data.</text>
</comment>
<dbReference type="Proteomes" id="UP000177043">
    <property type="component" value="Unassembled WGS sequence"/>
</dbReference>
<gene>
    <name evidence="2" type="ORF">A2571_00030</name>
</gene>
<evidence type="ECO:0000313" key="3">
    <source>
        <dbReference type="Proteomes" id="UP000177043"/>
    </source>
</evidence>
<reference evidence="2 3" key="1">
    <citation type="journal article" date="2016" name="Nat. Commun.">
        <title>Thousands of microbial genomes shed light on interconnected biogeochemical processes in an aquifer system.</title>
        <authorList>
            <person name="Anantharaman K."/>
            <person name="Brown C.T."/>
            <person name="Hug L.A."/>
            <person name="Sharon I."/>
            <person name="Castelle C.J."/>
            <person name="Probst A.J."/>
            <person name="Thomas B.C."/>
            <person name="Singh A."/>
            <person name="Wilkins M.J."/>
            <person name="Karaoz U."/>
            <person name="Brodie E.L."/>
            <person name="Williams K.H."/>
            <person name="Hubbard S.S."/>
            <person name="Banfield J.F."/>
        </authorList>
    </citation>
    <scope>NUCLEOTIDE SEQUENCE [LARGE SCALE GENOMIC DNA]</scope>
</reference>
<sequence length="810" mass="86625">MSKRFPLILIGACALFVFVFMTNDSQAISQADVTKILKGNTTLIKSAPPAIVPQVRVLGEQKSYTTYNATRPEFPFLNFDHKGIQISAPKSRDIYVVSFWTNVVNGTTPAGAPWAENPVVTTNAEGVYDPAHPDWGKFYFVPKGTMRTFNYTVKSDTSKMFAGVYKSRIAGLTFTDQASFSGSWYSYSFSSPQTNATTIIGEKSPYITSFNDAASGNPKDTFVVGEKMLIKGQRLNLTSVYIDGVKDPTAHVVFPSADGSSMYYFVGNLSVGQHYLVLENNTYGKSNAHYFQVTASTATPIVISNVSVDNLADGDLDPGPGITWPTKLQKTIRWNASNIPAGKGLKYKTTFYTMPPGALRPVVGNGRVILATPTTGTTTVTDIISPQFTPDLLAKNYDWKMRVQLVNADGYTPYLVDGREVVAYSTGTFKVKNSTNIIPTIVTRLVSTSALNDNGSGTGGHDVGSFSIVFDVTASGQDVYLDGDVVATATPSTGTDGLAWATTTNSTNGVGGSSSAILNSSSVVVGDVNTPGAISFKIAKDTTRRFTLRVAIDAEARTSSAGVRLRGLKWDIDSGDNHANLFNLNLDSFKTNNILLQNVETPASILPSLVSVSAENNDASQILAGANDMGTYRIVFDITAFGSGVYIDGDVIKNGASVIPVGHDGAIWGTTTNSTNGIGTSTWAVLESSSVDSDDVTTANSLSFKIDEGDTRRFTLTVAINASVDALAGVRLRGIKWDTNSDDNHANLYTDNLANFKTNAITLNNDGGRMAANNSAPLADRSKPIAKRPSQLASAWQAFQNFLVRIAVGK</sequence>